<evidence type="ECO:0000256" key="1">
    <source>
        <dbReference type="SAM" id="MobiDB-lite"/>
    </source>
</evidence>
<protein>
    <submittedName>
        <fullName evidence="2">Uncharacterized protein</fullName>
    </submittedName>
</protein>
<feature type="region of interest" description="Disordered" evidence="1">
    <location>
        <begin position="150"/>
        <end position="202"/>
    </location>
</feature>
<dbReference type="KEGG" id="npl:FGF80_02970"/>
<dbReference type="Proteomes" id="UP000307562">
    <property type="component" value="Chromosome"/>
</dbReference>
<gene>
    <name evidence="2" type="ORF">FGF80_02970</name>
</gene>
<name>A0A4P9TC61_9EURY</name>
<dbReference type="RefSeq" id="WP_138652139.1">
    <property type="nucleotide sequence ID" value="NZ_CP040637.1"/>
</dbReference>
<feature type="compositionally biased region" description="Low complexity" evidence="1">
    <location>
        <begin position="150"/>
        <end position="166"/>
    </location>
</feature>
<dbReference type="InterPro" id="IPR006311">
    <property type="entry name" value="TAT_signal"/>
</dbReference>
<reference evidence="3" key="1">
    <citation type="submission" date="2019-05" db="EMBL/GenBank/DDBJ databases">
        <title>Complete Genome Sequence and Methylation Pattern of the Halophilic Archaeon Natrinema pallidum BOL6-1.</title>
        <authorList>
            <person name="DasSarma P."/>
            <person name="DasSarma B.P."/>
            <person name="DasSarma S.L."/>
            <person name="Martinez F.L."/>
            <person name="Guzman D."/>
            <person name="Roberts R.J."/>
            <person name="DasSarma S."/>
        </authorList>
    </citation>
    <scope>NUCLEOTIDE SEQUENCE [LARGE SCALE GENOMIC DNA]</scope>
    <source>
        <strain evidence="3">BOL6-1</strain>
    </source>
</reference>
<sequence length="202" mass="21514">MSNLPTRRGFLALTGAGATASLAGCSQFESIGQSDDDETAAVTLQVRPDEETISTLGDEIQSDVESGDLGRQEAQLEYQKRQRELVESAATDFEDSAPTAITIENSETAYGLFLVTGSDEAILQSLRDGAVGAIYPGEQYDPLVRQQQQRAQQLEQQQALLEQQRQTGADGETNESETATETAAGNDSSDGNESTAGNETDG</sequence>
<dbReference type="GeneID" id="96154895"/>
<dbReference type="AlphaFoldDB" id="A0A4P9TC61"/>
<keyword evidence="3" id="KW-1185">Reference proteome</keyword>
<accession>A0A4P9TC61</accession>
<dbReference type="EMBL" id="CP040637">
    <property type="protein sequence ID" value="QCW02256.1"/>
    <property type="molecule type" value="Genomic_DNA"/>
</dbReference>
<feature type="compositionally biased region" description="Polar residues" evidence="1">
    <location>
        <begin position="185"/>
        <end position="202"/>
    </location>
</feature>
<evidence type="ECO:0000313" key="3">
    <source>
        <dbReference type="Proteomes" id="UP000307562"/>
    </source>
</evidence>
<dbReference type="PROSITE" id="PS51318">
    <property type="entry name" value="TAT"/>
    <property type="match status" value="1"/>
</dbReference>
<dbReference type="PROSITE" id="PS51257">
    <property type="entry name" value="PROKAR_LIPOPROTEIN"/>
    <property type="match status" value="1"/>
</dbReference>
<organism evidence="2 3">
    <name type="scientific">Natrinema pallidum</name>
    <dbReference type="NCBI Taxonomy" id="69527"/>
    <lineage>
        <taxon>Archaea</taxon>
        <taxon>Methanobacteriati</taxon>
        <taxon>Methanobacteriota</taxon>
        <taxon>Stenosarchaea group</taxon>
        <taxon>Halobacteria</taxon>
        <taxon>Halobacteriales</taxon>
        <taxon>Natrialbaceae</taxon>
        <taxon>Natrinema</taxon>
    </lineage>
</organism>
<evidence type="ECO:0000313" key="2">
    <source>
        <dbReference type="EMBL" id="QCW02256.1"/>
    </source>
</evidence>
<proteinExistence type="predicted"/>